<dbReference type="PANTHER" id="PTHR32063">
    <property type="match status" value="1"/>
</dbReference>
<comment type="subcellular location">
    <subcellularLocation>
        <location evidence="1">Cell membrane</location>
        <topology evidence="1">Multi-pass membrane protein</topology>
    </subcellularLocation>
</comment>
<accession>A0A3B1E305</accession>
<dbReference type="AlphaFoldDB" id="A0A3B1E305"/>
<dbReference type="InterPro" id="IPR001036">
    <property type="entry name" value="Acrflvin-R"/>
</dbReference>
<feature type="transmembrane region" description="Helical" evidence="7">
    <location>
        <begin position="918"/>
        <end position="939"/>
    </location>
</feature>
<sequence>MTDFILKLALQNKKTILFMGLLLAVVGFISMLKIPIDAFPDVSPKLVRIFVEVNATAAEDIERLVTAPIEREMKKIISVKRVKSISSYGLSTIRIYFDDNVNIQLARQYVSEAMKTAEDQIPDFLDIPHGIEMGAISSGTGKILAYFLESENMQLMDLRTLQDNVIKPSLENVDGVSEVLSQGGFVKRYRVNIVAKNIEKYKVTIPEIIKHIKDSSLNVGAGLLKVKDEEWIVRSIGKIEKIEDLRNVFIKNIDGHKIFLKDVAEITFGASERRGVASINGKNEIVTGSIYKSPGANSFKIIQTLKKNIDELNKRLPEKVKINIYYDQGMLVQKSINTIRDALVLGLILVSIISILFLRSIKNTALILCSIPFSMFFSFVILGNLGMSGDLISLGGLAIGLGMIIDASIIMVEKLQYNLDAAEGEINLQTIIKDSYVQVARPIMFSISIIIFTFIPIWTLTGVEGKMFKPLAVSITSAMFASLIYALLIIPAIFSLITKIKSKKSENFKQENYFIKVYRKMLDVFINKRAVILPICVVFILVGGILFAKIGKVFMPIMEEGTIHVVVHMDPNIALSEISKFSRAIEKEIVALDEVKYAVTDIGYGDVGPHVHHTNYASLTVGLTPRSSWKTSKSQEDVMAKIYEKLFFVPAKSISFTQPIQHEVDDLIAGSGSQVVIKLFGHDMVELSELSNRVKNVISKIEGVKDLYIDQIIGQTQLKIKVNRLKLAHYDLSMNAVQKTINAAIGGLQIGNILDGENVFTIEARLEESSRNDVDAINNLMIAIKNEKIVRLKDVASIEKTKGFMQINREMGNRYVKVQCNVRGRDIGSFVDEVRGKVEKNIDMPQGYFISWGGQFELQKAADKRFAVVIPLTLIIIALLLARFHNNIAEMFLIFLNIPFSVVGGVCFLYLFKQNLSIPSTIGFIALFGIALQDGLVLLNRFRYLIKKGTALKEAVIEGCVSKVRPVLMTTLTTSFALVPLLFSSGVGAEIQKPLAIVVVGGLLSSTLLTLFIIPTSYYWIFSKSLSRKSLIQKFE</sequence>
<evidence type="ECO:0000256" key="3">
    <source>
        <dbReference type="ARBA" id="ARBA00022475"/>
    </source>
</evidence>
<feature type="transmembrane region" description="Helical" evidence="7">
    <location>
        <begin position="439"/>
        <end position="459"/>
    </location>
</feature>
<evidence type="ECO:0000256" key="5">
    <source>
        <dbReference type="ARBA" id="ARBA00022989"/>
    </source>
</evidence>
<feature type="transmembrane region" description="Helical" evidence="7">
    <location>
        <begin position="967"/>
        <end position="989"/>
    </location>
</feature>
<keyword evidence="6 7" id="KW-0472">Membrane</keyword>
<dbReference type="GO" id="GO:0008324">
    <property type="term" value="F:monoatomic cation transmembrane transporter activity"/>
    <property type="evidence" value="ECO:0007669"/>
    <property type="project" value="InterPro"/>
</dbReference>
<feature type="transmembrane region" description="Helical" evidence="7">
    <location>
        <begin position="995"/>
        <end position="1021"/>
    </location>
</feature>
<feature type="transmembrane region" description="Helical" evidence="7">
    <location>
        <begin position="16"/>
        <end position="36"/>
    </location>
</feature>
<dbReference type="Gene3D" id="3.30.70.1440">
    <property type="entry name" value="Multidrug efflux transporter AcrB pore domain"/>
    <property type="match status" value="1"/>
</dbReference>
<dbReference type="Gene3D" id="3.30.70.1430">
    <property type="entry name" value="Multidrug efflux transporter AcrB pore domain"/>
    <property type="match status" value="2"/>
</dbReference>
<dbReference type="SUPFAM" id="SSF82693">
    <property type="entry name" value="Multidrug efflux transporter AcrB pore domain, PN1, PN2, PC1 and PC2 subdomains"/>
    <property type="match status" value="2"/>
</dbReference>
<dbReference type="PANTHER" id="PTHR32063:SF24">
    <property type="entry name" value="CATION EFFLUX SYSTEM (ACRB_ACRD_ACRF FAMILY)"/>
    <property type="match status" value="1"/>
</dbReference>
<dbReference type="GO" id="GO:0005886">
    <property type="term" value="C:plasma membrane"/>
    <property type="evidence" value="ECO:0007669"/>
    <property type="project" value="UniProtKB-SubCell"/>
</dbReference>
<dbReference type="GO" id="GO:0042910">
    <property type="term" value="F:xenobiotic transmembrane transporter activity"/>
    <property type="evidence" value="ECO:0007669"/>
    <property type="project" value="TreeGrafter"/>
</dbReference>
<dbReference type="SUPFAM" id="SSF82866">
    <property type="entry name" value="Multidrug efflux transporter AcrB transmembrane domain"/>
    <property type="match status" value="2"/>
</dbReference>
<keyword evidence="5 7" id="KW-1133">Transmembrane helix</keyword>
<keyword evidence="3" id="KW-1003">Cell membrane</keyword>
<feature type="transmembrane region" description="Helical" evidence="7">
    <location>
        <begin position="891"/>
        <end position="912"/>
    </location>
</feature>
<dbReference type="Gene3D" id="1.20.1640.10">
    <property type="entry name" value="Multidrug efflux transporter AcrB transmembrane domain"/>
    <property type="match status" value="2"/>
</dbReference>
<feature type="transmembrane region" description="Helical" evidence="7">
    <location>
        <begin position="866"/>
        <end position="884"/>
    </location>
</feature>
<dbReference type="InterPro" id="IPR027463">
    <property type="entry name" value="AcrB_DN_DC_subdom"/>
</dbReference>
<dbReference type="Gene3D" id="3.30.2090.10">
    <property type="entry name" value="Multidrug efflux transporter AcrB TolC docking domain, DN and DC subdomains"/>
    <property type="match status" value="2"/>
</dbReference>
<dbReference type="SUPFAM" id="SSF82714">
    <property type="entry name" value="Multidrug efflux transporter AcrB TolC docking domain, DN and DC subdomains"/>
    <property type="match status" value="2"/>
</dbReference>
<feature type="transmembrane region" description="Helical" evidence="7">
    <location>
        <begin position="365"/>
        <end position="385"/>
    </location>
</feature>
<dbReference type="NCBIfam" id="TIGR00914">
    <property type="entry name" value="2A0601"/>
    <property type="match status" value="1"/>
</dbReference>
<evidence type="ECO:0000256" key="7">
    <source>
        <dbReference type="SAM" id="Phobius"/>
    </source>
</evidence>
<evidence type="ECO:0000256" key="4">
    <source>
        <dbReference type="ARBA" id="ARBA00022692"/>
    </source>
</evidence>
<dbReference type="Gene3D" id="3.30.70.1320">
    <property type="entry name" value="Multidrug efflux transporter AcrB pore domain like"/>
    <property type="match status" value="1"/>
</dbReference>
<reference evidence="8" key="1">
    <citation type="submission" date="2018-06" db="EMBL/GenBank/DDBJ databases">
        <authorList>
            <person name="Zhirakovskaya E."/>
        </authorList>
    </citation>
    <scope>NUCLEOTIDE SEQUENCE</scope>
</reference>
<dbReference type="InterPro" id="IPR004763">
    <property type="entry name" value="CusA-like"/>
</dbReference>
<gene>
    <name evidence="8" type="ORF">MNBD_UNCLBAC01-492</name>
</gene>
<keyword evidence="4 7" id="KW-0812">Transmembrane</keyword>
<feature type="transmembrane region" description="Helical" evidence="7">
    <location>
        <begin position="391"/>
        <end position="412"/>
    </location>
</feature>
<evidence type="ECO:0000256" key="2">
    <source>
        <dbReference type="ARBA" id="ARBA00022448"/>
    </source>
</evidence>
<feature type="transmembrane region" description="Helical" evidence="7">
    <location>
        <begin position="342"/>
        <end position="358"/>
    </location>
</feature>
<evidence type="ECO:0000313" key="8">
    <source>
        <dbReference type="EMBL" id="VAX36457.1"/>
    </source>
</evidence>
<evidence type="ECO:0000256" key="1">
    <source>
        <dbReference type="ARBA" id="ARBA00004651"/>
    </source>
</evidence>
<name>A0A3B1E305_9ZZZZ</name>
<dbReference type="EMBL" id="UOGJ01000096">
    <property type="protein sequence ID" value="VAX36457.1"/>
    <property type="molecule type" value="Genomic_DNA"/>
</dbReference>
<feature type="transmembrane region" description="Helical" evidence="7">
    <location>
        <begin position="471"/>
        <end position="497"/>
    </location>
</feature>
<dbReference type="Pfam" id="PF00873">
    <property type="entry name" value="ACR_tran"/>
    <property type="match status" value="1"/>
</dbReference>
<dbReference type="PRINTS" id="PR00702">
    <property type="entry name" value="ACRIFLAVINRP"/>
</dbReference>
<proteinExistence type="predicted"/>
<evidence type="ECO:0000256" key="6">
    <source>
        <dbReference type="ARBA" id="ARBA00023136"/>
    </source>
</evidence>
<feature type="transmembrane region" description="Helical" evidence="7">
    <location>
        <begin position="530"/>
        <end position="548"/>
    </location>
</feature>
<keyword evidence="2" id="KW-0813">Transport</keyword>
<protein>
    <submittedName>
        <fullName evidence="8">Cobalt-zinc-cadmium resistance protein CzcA Cation efflux system protein CusA</fullName>
    </submittedName>
</protein>
<organism evidence="8">
    <name type="scientific">hydrothermal vent metagenome</name>
    <dbReference type="NCBI Taxonomy" id="652676"/>
    <lineage>
        <taxon>unclassified sequences</taxon>
        <taxon>metagenomes</taxon>
        <taxon>ecological metagenomes</taxon>
    </lineage>
</organism>